<dbReference type="Pfam" id="PF08021">
    <property type="entry name" value="FAD_binding_9"/>
    <property type="match status" value="1"/>
</dbReference>
<gene>
    <name evidence="3" type="ORF">LG368_08275</name>
</gene>
<dbReference type="Gene3D" id="2.40.30.10">
    <property type="entry name" value="Translation factors"/>
    <property type="match status" value="1"/>
</dbReference>
<dbReference type="PANTHER" id="PTHR30157:SF0">
    <property type="entry name" value="NADPH-DEPENDENT FERRIC-CHELATE REDUCTASE"/>
    <property type="match status" value="1"/>
</dbReference>
<keyword evidence="4" id="KW-1185">Reference proteome</keyword>
<evidence type="ECO:0000256" key="1">
    <source>
        <dbReference type="ARBA" id="ARBA00035644"/>
    </source>
</evidence>
<sequence>MNRPNTRELTVIKSAHVTPHLFRVTLGGENIKSLPAGQESSHIKLIFPQETQRPIMRTYTIRHQRLDEIDIDFVLHENPGPASTWAQNVKPNEPILIAGPGPTKKIYTESDWYLLIGDMTALPAISVNLETLPENATGYAIIEVLSEEDIQTIAHPVGMEIKWIINPHPGENAETLLEQVKALTWYPGTVSVWAACEFSSMKQLRSFFKNDKGVDRDRLYIASYWKLGNNEDQHKAHKRMDSVNAV</sequence>
<feature type="domain" description="FAD-binding FR-type" evidence="2">
    <location>
        <begin position="4"/>
        <end position="107"/>
    </location>
</feature>
<dbReference type="InterPro" id="IPR039374">
    <property type="entry name" value="SIP_fam"/>
</dbReference>
<dbReference type="InterPro" id="IPR013113">
    <property type="entry name" value="SIP_FAD-bd"/>
</dbReference>
<reference evidence="3" key="1">
    <citation type="submission" date="2021-10" db="EMBL/GenBank/DDBJ databases">
        <title>Marinomonas pontica sp. nov., isolated from the Black Sea.</title>
        <authorList>
            <person name="Zhao L.-H."/>
            <person name="Xue J.-H."/>
        </authorList>
    </citation>
    <scope>NUCLEOTIDE SEQUENCE</scope>
    <source>
        <strain evidence="3">E8</strain>
    </source>
</reference>
<dbReference type="InterPro" id="IPR039261">
    <property type="entry name" value="FNR_nucleotide-bd"/>
</dbReference>
<dbReference type="Pfam" id="PF04954">
    <property type="entry name" value="SIP"/>
    <property type="match status" value="1"/>
</dbReference>
<dbReference type="Gene3D" id="3.40.50.80">
    <property type="entry name" value="Nucleotide-binding domain of ferredoxin-NADP reductase (FNR) module"/>
    <property type="match status" value="1"/>
</dbReference>
<dbReference type="AlphaFoldDB" id="A0A9X1IMY4"/>
<protein>
    <submittedName>
        <fullName evidence="3">Siderophore-interacting protein</fullName>
    </submittedName>
</protein>
<name>A0A9X1IMY4_9GAMM</name>
<dbReference type="EMBL" id="JAJATW010000010">
    <property type="protein sequence ID" value="MCB5161897.1"/>
    <property type="molecule type" value="Genomic_DNA"/>
</dbReference>
<dbReference type="RefSeq" id="WP_226754263.1">
    <property type="nucleotide sequence ID" value="NZ_JAJATW010000010.1"/>
</dbReference>
<dbReference type="InterPro" id="IPR017938">
    <property type="entry name" value="Riboflavin_synthase-like_b-brl"/>
</dbReference>
<comment type="caution">
    <text evidence="3">The sequence shown here is derived from an EMBL/GenBank/DDBJ whole genome shotgun (WGS) entry which is preliminary data.</text>
</comment>
<dbReference type="PANTHER" id="PTHR30157">
    <property type="entry name" value="FERRIC REDUCTASE, NADPH-DEPENDENT"/>
    <property type="match status" value="1"/>
</dbReference>
<dbReference type="InterPro" id="IPR017927">
    <property type="entry name" value="FAD-bd_FR_type"/>
</dbReference>
<dbReference type="Proteomes" id="UP001139095">
    <property type="component" value="Unassembled WGS sequence"/>
</dbReference>
<dbReference type="CDD" id="cd06193">
    <property type="entry name" value="siderophore_interacting"/>
    <property type="match status" value="1"/>
</dbReference>
<comment type="similarity">
    <text evidence="1">Belongs to the SIP oxidoreductase family.</text>
</comment>
<dbReference type="SUPFAM" id="SSF63380">
    <property type="entry name" value="Riboflavin synthase domain-like"/>
    <property type="match status" value="1"/>
</dbReference>
<evidence type="ECO:0000313" key="4">
    <source>
        <dbReference type="Proteomes" id="UP001139095"/>
    </source>
</evidence>
<dbReference type="PROSITE" id="PS51384">
    <property type="entry name" value="FAD_FR"/>
    <property type="match status" value="1"/>
</dbReference>
<accession>A0A9X1IMY4</accession>
<evidence type="ECO:0000259" key="2">
    <source>
        <dbReference type="PROSITE" id="PS51384"/>
    </source>
</evidence>
<dbReference type="GO" id="GO:0016491">
    <property type="term" value="F:oxidoreductase activity"/>
    <property type="evidence" value="ECO:0007669"/>
    <property type="project" value="InterPro"/>
</dbReference>
<proteinExistence type="inferred from homology"/>
<dbReference type="InterPro" id="IPR007037">
    <property type="entry name" value="SIP_rossman_dom"/>
</dbReference>
<organism evidence="3 4">
    <name type="scientific">Marinomonas algarum</name>
    <dbReference type="NCBI Taxonomy" id="2883105"/>
    <lineage>
        <taxon>Bacteria</taxon>
        <taxon>Pseudomonadati</taxon>
        <taxon>Pseudomonadota</taxon>
        <taxon>Gammaproteobacteria</taxon>
        <taxon>Oceanospirillales</taxon>
        <taxon>Oceanospirillaceae</taxon>
        <taxon>Marinomonas</taxon>
    </lineage>
</organism>
<evidence type="ECO:0000313" key="3">
    <source>
        <dbReference type="EMBL" id="MCB5161897.1"/>
    </source>
</evidence>